<evidence type="ECO:0000256" key="1">
    <source>
        <dbReference type="ARBA" id="ARBA00012493"/>
    </source>
</evidence>
<feature type="region of interest" description="Disordered" evidence="8">
    <location>
        <begin position="370"/>
        <end position="394"/>
    </location>
</feature>
<evidence type="ECO:0000256" key="2">
    <source>
        <dbReference type="ARBA" id="ARBA00022679"/>
    </source>
</evidence>
<dbReference type="Gene3D" id="3.30.70.270">
    <property type="match status" value="2"/>
</dbReference>
<reference evidence="10" key="2">
    <citation type="submission" date="2022-01" db="EMBL/GenBank/DDBJ databases">
        <authorList>
            <person name="Yamashiro T."/>
            <person name="Shiraishi A."/>
            <person name="Satake H."/>
            <person name="Nakayama K."/>
        </authorList>
    </citation>
    <scope>NUCLEOTIDE SEQUENCE</scope>
</reference>
<dbReference type="Gene3D" id="2.40.70.10">
    <property type="entry name" value="Acid Proteases"/>
    <property type="match status" value="1"/>
</dbReference>
<dbReference type="PROSITE" id="PS50994">
    <property type="entry name" value="INTEGRASE"/>
    <property type="match status" value="1"/>
</dbReference>
<dbReference type="InterPro" id="IPR041373">
    <property type="entry name" value="RT_RNaseH"/>
</dbReference>
<dbReference type="CDD" id="cd00303">
    <property type="entry name" value="retropepsin_like"/>
    <property type="match status" value="1"/>
</dbReference>
<dbReference type="Pfam" id="PF00665">
    <property type="entry name" value="rve"/>
    <property type="match status" value="1"/>
</dbReference>
<evidence type="ECO:0000256" key="5">
    <source>
        <dbReference type="ARBA" id="ARBA00022759"/>
    </source>
</evidence>
<proteinExistence type="predicted"/>
<dbReference type="Pfam" id="PF00078">
    <property type="entry name" value="RVT_1"/>
    <property type="match status" value="1"/>
</dbReference>
<feature type="compositionally biased region" description="Low complexity" evidence="8">
    <location>
        <begin position="921"/>
        <end position="939"/>
    </location>
</feature>
<evidence type="ECO:0000256" key="8">
    <source>
        <dbReference type="SAM" id="MobiDB-lite"/>
    </source>
</evidence>
<evidence type="ECO:0000313" key="10">
    <source>
        <dbReference type="EMBL" id="GJT91923.1"/>
    </source>
</evidence>
<keyword evidence="5" id="KW-0255">Endonuclease</keyword>
<feature type="region of interest" description="Disordered" evidence="8">
    <location>
        <begin position="920"/>
        <end position="939"/>
    </location>
</feature>
<evidence type="ECO:0000256" key="6">
    <source>
        <dbReference type="ARBA" id="ARBA00022801"/>
    </source>
</evidence>
<dbReference type="CDD" id="cd01647">
    <property type="entry name" value="RT_LTR"/>
    <property type="match status" value="1"/>
</dbReference>
<comment type="caution">
    <text evidence="10">The sequence shown here is derived from an EMBL/GenBank/DDBJ whole genome shotgun (WGS) entry which is preliminary data.</text>
</comment>
<dbReference type="PROSITE" id="PS00141">
    <property type="entry name" value="ASP_PROTEASE"/>
    <property type="match status" value="1"/>
</dbReference>
<keyword evidence="11" id="KW-1185">Reference proteome</keyword>
<dbReference type="SUPFAM" id="SSF56672">
    <property type="entry name" value="DNA/RNA polymerases"/>
    <property type="match status" value="1"/>
</dbReference>
<dbReference type="Gene3D" id="3.30.420.10">
    <property type="entry name" value="Ribonuclease H-like superfamily/Ribonuclease H"/>
    <property type="match status" value="1"/>
</dbReference>
<evidence type="ECO:0000313" key="11">
    <source>
        <dbReference type="Proteomes" id="UP001151760"/>
    </source>
</evidence>
<organism evidence="10 11">
    <name type="scientific">Tanacetum coccineum</name>
    <dbReference type="NCBI Taxonomy" id="301880"/>
    <lineage>
        <taxon>Eukaryota</taxon>
        <taxon>Viridiplantae</taxon>
        <taxon>Streptophyta</taxon>
        <taxon>Embryophyta</taxon>
        <taxon>Tracheophyta</taxon>
        <taxon>Spermatophyta</taxon>
        <taxon>Magnoliopsida</taxon>
        <taxon>eudicotyledons</taxon>
        <taxon>Gunneridae</taxon>
        <taxon>Pentapetalae</taxon>
        <taxon>asterids</taxon>
        <taxon>campanulids</taxon>
        <taxon>Asterales</taxon>
        <taxon>Asteraceae</taxon>
        <taxon>Asteroideae</taxon>
        <taxon>Anthemideae</taxon>
        <taxon>Anthemidinae</taxon>
        <taxon>Tanacetum</taxon>
    </lineage>
</organism>
<dbReference type="InterPro" id="IPR050951">
    <property type="entry name" value="Retrovirus_Pol_polyprotein"/>
</dbReference>
<dbReference type="Gene3D" id="1.10.340.70">
    <property type="match status" value="1"/>
</dbReference>
<keyword evidence="4" id="KW-0540">Nuclease</keyword>
<name>A0ABQ5HVR3_9ASTR</name>
<sequence>MADNRTMAQMLQAPIEGYEDAIVVPPINANNFELKQPLINLVQNALDSAAGGNFLDKMPQEGLAIIESKSKVRYSRSRANDSRRYFYNSLNSNDQDALDSAAGGNFLDKMPQEGLAIIEEPRTKVSLLKKSANVQETASLEDKMTIKMNKMLNEMKALVVTTLHRPIKAVEEVNVSLIFDETLRQGKPMRVEDVQNQVLLREDYDIFCEEADDTCSSLDIVTKRRNIAFLDNLHSDDYSHNLDSKVTPIMSQNRMNLQVLFSPRSDPLHMEFAGNFSIKISIIESLPMSIASSLKIVTATQEEDLLFSLFQIILIPPFWLKMLIRRLRVNETPNLDHQDDSLRFLAAGVNFLDKSLKKVSDYHSKSKVRYSRSRANDSRVSTDAPLSNSSSSNNSFDMQQIAASLEDKMTIKMNKMLNEMKALVVTTPAPVKAVEEVCVTCGSNHNFNLCPLTRGGNDFPVFHDNIQQFQQTAAVGNFLQRNQPSNLASQMRPPGFNQPNVQNRYQGTNSNFNQNRGGNFNQNNQNQVYQAPPYQTPINQPPINQVLPHQPPTNSVLKTDFENYVKANDAVLKNVQNQGQNLQNQMANVTSLLTSLCDNFKNSASTSNSGTLPSQTVTNPRQQINAITTRSGKILEEPSIPLVPTPDVSKLQKEPEQNPETSTEKVQNPKLENTAHVPSSGEEDSIFMEIPKPKAKKTVNLDPNPNSYPSKLPYPERMKVREHDKPSAQHSRFLKMFKQLRLEIGLKDALVEMPKFNKWLSSLLRNKEKLEEIAITTVNAECSAIIMNKVPEKLEDPGKFLIPCALQEHKTSALADSGASINLLPYSIYKKLELEALTPTRMTLELANRSISHPMGIAEDVVVRVDGFTFLADFVVVNFEPDPKIGKDELVYYADKSEKNKEKNFVHAISVIDFSKDDPFSGSTTTHSDDPSPSSSPVKTSDNFVKFADELAPLNSLPPGNDDSTLKKDLHEENFQEDVEIKKYQRFSDKLVFLNTPLSDKDECFAPEDDNDEIDDFLAIEVSSNLEEGYFDSEGDIAFLDNLLSDDVSHNLDSKVTSDHEPEQNESSITFSKEWIPLHMSSPVWICQILQEISQKRTRERMSDQEAKEIKAEAREIMPQPSTAWSLYWSWMAAETPRVFRAEGQHPWVSPIHCVPKKGGFTVVQNEENELIPTRLVTGWRVCIDYRKLNEATRKDHFPLPFMDQMLERLAGNEYYCFLDGFSGYFQIPIDPRDQEKTTFTCPYGTFAYRRMPFGLCNAPGTFQRCMLAIFHDMVEKTMEVFMDDFSVFGNSFENCLSRLEKMLQRCEDTNLCLNWEKSHFMVKEGIVLGHKISKNGIEVDKAKIDVIAKLPHPTTVKGVRSFLGHAGFYRRFIKDFSKISRPMTHLLEKNTPFIFSNECIQAFQTLKNKLTEAPILIAPNWDLPFELMCDASDYAIGAVLGQRHEKHFRPIHYASKTMTEAESNYTTTEKEMLAVVYAFEKFRSYLIMNKSIVHTDHSALKYLFAKKDAKARLLRWVLLLQEFDFKVLDTKGAENLAADHLSRLENPYENVLDPKEINETFPLETLSMVTFRGDSSTPWFADFANYHAGNFVVKGMSTQQKNKFFKDVKHYFWDDPFLFKICADQVIRRCVHGKEALDILEACHNGPTGGHHGANLTAKKIFDSGFFWPTIYKDAHEFVKNCDSCQRQGKTSQRDEMPQNSIQVCEIFDVWGIDFMGPFPSSRGNKYILVAVDYLSKWVEAKALPTNDARVVCKFLKSLFARFGAPRAIISDRGTHFCNDQFAKVMQKYGVTHRLSTAYHPQTSGQVEVSNRGLKRILERTIGENRASWSDKLDDALWAFRTAYKTPIGCTPYKLVYGKACHLPIELEHKAYWALKQANFDLSTAGDHRKVQLNELNELRDHAYENSLIYKEKTKRIHDSKIKNRVFNVGDRVLLFNSRLKIFSGKLKSRWSGPFTITQVFPYGTVELSQANGPNFKVNGHRVKHYFGGDVPQLDCPDCEGSRVLGFVYSITRASNPQLHFGNPDILI</sequence>
<feature type="compositionally biased region" description="Low complexity" evidence="8">
    <location>
        <begin position="509"/>
        <end position="527"/>
    </location>
</feature>
<dbReference type="EMBL" id="BQNB010020062">
    <property type="protein sequence ID" value="GJT91923.1"/>
    <property type="molecule type" value="Genomic_DNA"/>
</dbReference>
<evidence type="ECO:0000256" key="7">
    <source>
        <dbReference type="ARBA" id="ARBA00022918"/>
    </source>
</evidence>
<evidence type="ECO:0000256" key="4">
    <source>
        <dbReference type="ARBA" id="ARBA00022722"/>
    </source>
</evidence>
<dbReference type="InterPro" id="IPR000477">
    <property type="entry name" value="RT_dom"/>
</dbReference>
<reference evidence="10" key="1">
    <citation type="journal article" date="2022" name="Int. J. Mol. Sci.">
        <title>Draft Genome of Tanacetum Coccineum: Genomic Comparison of Closely Related Tanacetum-Family Plants.</title>
        <authorList>
            <person name="Yamashiro T."/>
            <person name="Shiraishi A."/>
            <person name="Nakayama K."/>
            <person name="Satake H."/>
        </authorList>
    </citation>
    <scope>NUCLEOTIDE SEQUENCE</scope>
</reference>
<dbReference type="PANTHER" id="PTHR37984:SF5">
    <property type="entry name" value="PROTEIN NYNRIN-LIKE"/>
    <property type="match status" value="1"/>
</dbReference>
<evidence type="ECO:0000259" key="9">
    <source>
        <dbReference type="PROSITE" id="PS50994"/>
    </source>
</evidence>
<dbReference type="PANTHER" id="PTHR37984">
    <property type="entry name" value="PROTEIN CBG26694"/>
    <property type="match status" value="1"/>
</dbReference>
<dbReference type="InterPro" id="IPR001584">
    <property type="entry name" value="Integrase_cat-core"/>
</dbReference>
<keyword evidence="2" id="KW-0808">Transferase</keyword>
<keyword evidence="7 10" id="KW-0695">RNA-directed DNA polymerase</keyword>
<dbReference type="InterPro" id="IPR041588">
    <property type="entry name" value="Integrase_H2C2"/>
</dbReference>
<gene>
    <name evidence="10" type="ORF">Tco_1080768</name>
</gene>
<feature type="domain" description="Integrase catalytic" evidence="9">
    <location>
        <begin position="1695"/>
        <end position="1861"/>
    </location>
</feature>
<feature type="region of interest" description="Disordered" evidence="8">
    <location>
        <begin position="604"/>
        <end position="623"/>
    </location>
</feature>
<dbReference type="InterPro" id="IPR021109">
    <property type="entry name" value="Peptidase_aspartic_dom_sf"/>
</dbReference>
<dbReference type="CDD" id="cd09274">
    <property type="entry name" value="RNase_HI_RT_Ty3"/>
    <property type="match status" value="1"/>
</dbReference>
<feature type="region of interest" description="Disordered" evidence="8">
    <location>
        <begin position="629"/>
        <end position="714"/>
    </location>
</feature>
<dbReference type="Pfam" id="PF17917">
    <property type="entry name" value="RT_RNaseH"/>
    <property type="match status" value="1"/>
</dbReference>
<evidence type="ECO:0000256" key="3">
    <source>
        <dbReference type="ARBA" id="ARBA00022695"/>
    </source>
</evidence>
<keyword evidence="6" id="KW-0378">Hydrolase</keyword>
<dbReference type="InterPro" id="IPR012337">
    <property type="entry name" value="RNaseH-like_sf"/>
</dbReference>
<dbReference type="Proteomes" id="UP001151760">
    <property type="component" value="Unassembled WGS sequence"/>
</dbReference>
<protein>
    <recommendedName>
        <fullName evidence="1">RNA-directed DNA polymerase</fullName>
        <ecNumber evidence="1">2.7.7.49</ecNumber>
    </recommendedName>
</protein>
<dbReference type="InterPro" id="IPR043128">
    <property type="entry name" value="Rev_trsase/Diguanyl_cyclase"/>
</dbReference>
<dbReference type="Gene3D" id="3.10.10.10">
    <property type="entry name" value="HIV Type 1 Reverse Transcriptase, subunit A, domain 1"/>
    <property type="match status" value="1"/>
</dbReference>
<dbReference type="GO" id="GO:0003964">
    <property type="term" value="F:RNA-directed DNA polymerase activity"/>
    <property type="evidence" value="ECO:0007669"/>
    <property type="project" value="UniProtKB-KW"/>
</dbReference>
<dbReference type="EC" id="2.7.7.49" evidence="1"/>
<dbReference type="InterPro" id="IPR036397">
    <property type="entry name" value="RNaseH_sf"/>
</dbReference>
<accession>A0ABQ5HVR3</accession>
<dbReference type="SUPFAM" id="SSF53098">
    <property type="entry name" value="Ribonuclease H-like"/>
    <property type="match status" value="1"/>
</dbReference>
<dbReference type="InterPro" id="IPR001969">
    <property type="entry name" value="Aspartic_peptidase_AS"/>
</dbReference>
<keyword evidence="3" id="KW-0548">Nucleotidyltransferase</keyword>
<dbReference type="InterPro" id="IPR043502">
    <property type="entry name" value="DNA/RNA_pol_sf"/>
</dbReference>
<dbReference type="Pfam" id="PF17921">
    <property type="entry name" value="Integrase_H2C2"/>
    <property type="match status" value="1"/>
</dbReference>
<feature type="region of interest" description="Disordered" evidence="8">
    <location>
        <begin position="505"/>
        <end position="527"/>
    </location>
</feature>